<dbReference type="Pfam" id="PF04055">
    <property type="entry name" value="Radical_SAM"/>
    <property type="match status" value="1"/>
</dbReference>
<dbReference type="GO" id="GO:0051536">
    <property type="term" value="F:iron-sulfur cluster binding"/>
    <property type="evidence" value="ECO:0007669"/>
    <property type="project" value="UniProtKB-KW"/>
</dbReference>
<dbReference type="CDD" id="cd01335">
    <property type="entry name" value="Radical_SAM"/>
    <property type="match status" value="1"/>
</dbReference>
<dbReference type="InterPro" id="IPR007197">
    <property type="entry name" value="rSAM"/>
</dbReference>
<feature type="domain" description="Radical SAM core" evidence="7">
    <location>
        <begin position="46"/>
        <end position="156"/>
    </location>
</feature>
<dbReference type="STRING" id="167546.P9301_14401"/>
<evidence type="ECO:0000256" key="6">
    <source>
        <dbReference type="ARBA" id="ARBA00023601"/>
    </source>
</evidence>
<evidence type="ECO:0000256" key="3">
    <source>
        <dbReference type="ARBA" id="ARBA00022723"/>
    </source>
</evidence>
<dbReference type="PANTHER" id="PTHR43273">
    <property type="entry name" value="ANAEROBIC SULFATASE-MATURATING ENZYME HOMOLOG ASLB-RELATED"/>
    <property type="match status" value="1"/>
</dbReference>
<dbReference type="SUPFAM" id="SSF102114">
    <property type="entry name" value="Radical SAM enzymes"/>
    <property type="match status" value="1"/>
</dbReference>
<comment type="similarity">
    <text evidence="6">Belongs to the radical SAM superfamily. Anaerobic sulfatase-maturating enzyme family.</text>
</comment>
<dbReference type="Proteomes" id="UP000001430">
    <property type="component" value="Chromosome"/>
</dbReference>
<keyword evidence="10" id="KW-1185">Reference proteome</keyword>
<keyword evidence="5" id="KW-0411">Iron-sulfur</keyword>
<reference evidence="9 10" key="1">
    <citation type="journal article" date="2007" name="PLoS Genet.">
        <title>Patterns and implications of gene gain and loss in the evolution of Prochlorococcus.</title>
        <authorList>
            <person name="Kettler G.C."/>
            <person name="Martiny A.C."/>
            <person name="Huang K."/>
            <person name="Zucker J."/>
            <person name="Coleman M.L."/>
            <person name="Rodrigue S."/>
            <person name="Chen F."/>
            <person name="Lapidus A."/>
            <person name="Ferriera S."/>
            <person name="Johnson J."/>
            <person name="Steglich C."/>
            <person name="Church G.M."/>
            <person name="Richardson P."/>
            <person name="Chisholm S.W."/>
        </authorList>
    </citation>
    <scope>NUCLEOTIDE SEQUENCE [LARGE SCALE GENOMIC DNA]</scope>
    <source>
        <strain evidence="9 10">MIT 9301</strain>
    </source>
</reference>
<dbReference type="InterPro" id="IPR013785">
    <property type="entry name" value="Aldolase_TIM"/>
</dbReference>
<dbReference type="Gene3D" id="3.20.20.70">
    <property type="entry name" value="Aldolase class I"/>
    <property type="match status" value="1"/>
</dbReference>
<dbReference type="InterPro" id="IPR023867">
    <property type="entry name" value="Sulphatase_maturase_rSAM"/>
</dbReference>
<evidence type="ECO:0000256" key="2">
    <source>
        <dbReference type="ARBA" id="ARBA00022691"/>
    </source>
</evidence>
<dbReference type="OrthoDB" id="9782387at2"/>
<feature type="domain" description="4Fe4S-binding SPASM" evidence="8">
    <location>
        <begin position="223"/>
        <end position="291"/>
    </location>
</feature>
<comment type="cofactor">
    <cofactor evidence="1">
        <name>[4Fe-4S] cluster</name>
        <dbReference type="ChEBI" id="CHEBI:49883"/>
    </cofactor>
</comment>
<evidence type="ECO:0000259" key="7">
    <source>
        <dbReference type="Pfam" id="PF04055"/>
    </source>
</evidence>
<organism evidence="9 10">
    <name type="scientific">Prochlorococcus marinus (strain MIT 9301)</name>
    <dbReference type="NCBI Taxonomy" id="167546"/>
    <lineage>
        <taxon>Bacteria</taxon>
        <taxon>Bacillati</taxon>
        <taxon>Cyanobacteriota</taxon>
        <taxon>Cyanophyceae</taxon>
        <taxon>Synechococcales</taxon>
        <taxon>Prochlorococcaceae</taxon>
        <taxon>Prochlorococcus</taxon>
    </lineage>
</organism>
<accession>A3PE88</accession>
<protein>
    <submittedName>
        <fullName evidence="9">Uncharacterized protein</fullName>
    </submittedName>
</protein>
<dbReference type="PANTHER" id="PTHR43273:SF3">
    <property type="entry name" value="ANAEROBIC SULFATASE-MATURATING ENZYME HOMOLOG ASLB-RELATED"/>
    <property type="match status" value="1"/>
</dbReference>
<keyword evidence="4" id="KW-0408">Iron</keyword>
<evidence type="ECO:0000313" key="10">
    <source>
        <dbReference type="Proteomes" id="UP000001430"/>
    </source>
</evidence>
<sequence length="311" mass="36050">MISKKKVKKILVDQNVSRKNDLIISQENVKKNKSDFLPSIIEFSSSGLCNRKCFFCPRSSPDYEHVNNHLSIKNIEKISEELSSYNKDFYFLFSGFSEPLLTKHLEDLIGIIRKKHKKSTIEINTNTDLLNRERIISLFKSGLTSIRCSIYDNEERLKEVGKLLEDCGVDKSSYSLRARYFSKDKDGEKALSEFGINLSNRAGMMENALYSIPALKEPLKKPCYYPFYNMFIDYNGDYLICPHDWGKGELLGNIQDHHVINDIWLSDRANEIRSNLLESKREVSEACKKCDVPGDFMGLEQAKEWRKLWKT</sequence>
<evidence type="ECO:0000256" key="1">
    <source>
        <dbReference type="ARBA" id="ARBA00001966"/>
    </source>
</evidence>
<dbReference type="InterPro" id="IPR058240">
    <property type="entry name" value="rSAM_sf"/>
</dbReference>
<dbReference type="EMBL" id="CP000576">
    <property type="protein sequence ID" value="ABO18063.1"/>
    <property type="molecule type" value="Genomic_DNA"/>
</dbReference>
<dbReference type="InterPro" id="IPR023885">
    <property type="entry name" value="4Fe4S-binding_SPASM_dom"/>
</dbReference>
<evidence type="ECO:0000259" key="8">
    <source>
        <dbReference type="Pfam" id="PF13186"/>
    </source>
</evidence>
<dbReference type="SFLD" id="SFLDS00029">
    <property type="entry name" value="Radical_SAM"/>
    <property type="match status" value="1"/>
</dbReference>
<dbReference type="HOGENOM" id="CLU_009273_1_3_3"/>
<gene>
    <name evidence="9" type="ordered locus">P9301_14401</name>
</gene>
<dbReference type="GO" id="GO:0046872">
    <property type="term" value="F:metal ion binding"/>
    <property type="evidence" value="ECO:0007669"/>
    <property type="project" value="UniProtKB-KW"/>
</dbReference>
<dbReference type="Pfam" id="PF13186">
    <property type="entry name" value="SPASM"/>
    <property type="match status" value="1"/>
</dbReference>
<proteinExistence type="inferred from homology"/>
<keyword evidence="3" id="KW-0479">Metal-binding</keyword>
<dbReference type="KEGG" id="pmg:P9301_14401"/>
<dbReference type="AlphaFoldDB" id="A3PE88"/>
<evidence type="ECO:0000256" key="4">
    <source>
        <dbReference type="ARBA" id="ARBA00023004"/>
    </source>
</evidence>
<dbReference type="eggNOG" id="COG0535">
    <property type="taxonomic scope" value="Bacteria"/>
</dbReference>
<keyword evidence="2" id="KW-0949">S-adenosyl-L-methionine</keyword>
<evidence type="ECO:0000313" key="9">
    <source>
        <dbReference type="EMBL" id="ABO18063.1"/>
    </source>
</evidence>
<dbReference type="CDD" id="cd21109">
    <property type="entry name" value="SPASM"/>
    <property type="match status" value="1"/>
</dbReference>
<dbReference type="GO" id="GO:0016491">
    <property type="term" value="F:oxidoreductase activity"/>
    <property type="evidence" value="ECO:0007669"/>
    <property type="project" value="InterPro"/>
</dbReference>
<name>A3PE88_PROM0</name>
<evidence type="ECO:0000256" key="5">
    <source>
        <dbReference type="ARBA" id="ARBA00023014"/>
    </source>
</evidence>